<gene>
    <name evidence="1" type="ORF">A374_16203</name>
</gene>
<dbReference type="SUPFAM" id="SSF82171">
    <property type="entry name" value="DPP6 N-terminal domain-like"/>
    <property type="match status" value="1"/>
</dbReference>
<name>I8UBM7_9BACL</name>
<dbReference type="RefSeq" id="WP_007203313.1">
    <property type="nucleotide sequence ID" value="NZ_AKKV01000036.1"/>
</dbReference>
<evidence type="ECO:0000313" key="2">
    <source>
        <dbReference type="Proteomes" id="UP000004080"/>
    </source>
</evidence>
<dbReference type="AlphaFoldDB" id="I8UBM7"/>
<dbReference type="eggNOG" id="ENOG5032TQW">
    <property type="taxonomic scope" value="Bacteria"/>
</dbReference>
<dbReference type="PATRIC" id="fig|1196324.3.peg.3315"/>
<comment type="caution">
    <text evidence="1">The sequence shown here is derived from an EMBL/GenBank/DDBJ whole genome shotgun (WGS) entry which is preliminary data.</text>
</comment>
<proteinExistence type="predicted"/>
<evidence type="ECO:0000313" key="1">
    <source>
        <dbReference type="EMBL" id="EIT84345.1"/>
    </source>
</evidence>
<organism evidence="1 2">
    <name type="scientific">Fictibacillus macauensis ZFHKF-1</name>
    <dbReference type="NCBI Taxonomy" id="1196324"/>
    <lineage>
        <taxon>Bacteria</taxon>
        <taxon>Bacillati</taxon>
        <taxon>Bacillota</taxon>
        <taxon>Bacilli</taxon>
        <taxon>Bacillales</taxon>
        <taxon>Fictibacillaceae</taxon>
        <taxon>Fictibacillus</taxon>
    </lineage>
</organism>
<dbReference type="STRING" id="1196324.A374_16203"/>
<protein>
    <submittedName>
        <fullName evidence="1">Uncharacterized protein</fullName>
    </submittedName>
</protein>
<keyword evidence="2" id="KW-1185">Reference proteome</keyword>
<dbReference type="EMBL" id="AKKV01000036">
    <property type="protein sequence ID" value="EIT84345.1"/>
    <property type="molecule type" value="Genomic_DNA"/>
</dbReference>
<dbReference type="Proteomes" id="UP000004080">
    <property type="component" value="Unassembled WGS sequence"/>
</dbReference>
<sequence>MMKLKNLGILLVGIILITFGSFKAWEWFAGTKEPATTTLLVDQEQRTKVKLPYGGIHSYTGNSRYLFFSANDTNKVSKPNKVIQYNRETKNYACIYTSDRKEANVQNVSANKEWVVWEEGQDQKPNAIYVKGIKTKTITPIRPDTKDVTYHHLALGRNHIAWIASNQVSKEQSLYVYDLINQTQKKIATLSTTEPPLVSVRNDQLLYVNEERFNMYSFFSEQTKTYPCPKKHMQRVKLLGKDKIVLLEKVGQGILDNRAFLYNYKKKQIIAFPKEATGIDGMEVDQHNVFLHKEDDRQDTLYKVLKNKVKKVGKRDSCYLKAVNGLYFYYGSDPLIVSNQRPH</sequence>
<dbReference type="OrthoDB" id="2729595at2"/>
<reference evidence="1 2" key="1">
    <citation type="journal article" date="2012" name="J. Bacteriol.">
        <title>Genome of Bacillus macauensis ZFHKF-1, a Long-Chain-Forming Bacterium.</title>
        <authorList>
            <person name="Cai L."/>
            <person name="Zhang T."/>
        </authorList>
    </citation>
    <scope>NUCLEOTIDE SEQUENCE [LARGE SCALE GENOMIC DNA]</scope>
    <source>
        <strain evidence="1 2">ZFHKF-1</strain>
    </source>
</reference>
<accession>I8UBM7</accession>